<protein>
    <submittedName>
        <fullName evidence="1">Uncharacterized protein</fullName>
    </submittedName>
</protein>
<evidence type="ECO:0000313" key="1">
    <source>
        <dbReference type="EMBL" id="MFC3443234.1"/>
    </source>
</evidence>
<organism evidence="1 2">
    <name type="scientific">Sphingobium rhizovicinum</name>
    <dbReference type="NCBI Taxonomy" id="432308"/>
    <lineage>
        <taxon>Bacteria</taxon>
        <taxon>Pseudomonadati</taxon>
        <taxon>Pseudomonadota</taxon>
        <taxon>Alphaproteobacteria</taxon>
        <taxon>Sphingomonadales</taxon>
        <taxon>Sphingomonadaceae</taxon>
        <taxon>Sphingobium</taxon>
    </lineage>
</organism>
<dbReference type="EMBL" id="JBHRVU010000005">
    <property type="protein sequence ID" value="MFC3443234.1"/>
    <property type="molecule type" value="Genomic_DNA"/>
</dbReference>
<keyword evidence="2" id="KW-1185">Reference proteome</keyword>
<gene>
    <name evidence="1" type="ORF">ACFOKF_18930</name>
</gene>
<dbReference type="Proteomes" id="UP001595681">
    <property type="component" value="Unassembled WGS sequence"/>
</dbReference>
<proteinExistence type="predicted"/>
<reference evidence="2" key="1">
    <citation type="journal article" date="2019" name="Int. J. Syst. Evol. Microbiol.">
        <title>The Global Catalogue of Microorganisms (GCM) 10K type strain sequencing project: providing services to taxonomists for standard genome sequencing and annotation.</title>
        <authorList>
            <consortium name="The Broad Institute Genomics Platform"/>
            <consortium name="The Broad Institute Genome Sequencing Center for Infectious Disease"/>
            <person name="Wu L."/>
            <person name="Ma J."/>
        </authorList>
    </citation>
    <scope>NUCLEOTIDE SEQUENCE [LARGE SCALE GENOMIC DNA]</scope>
    <source>
        <strain evidence="2">CCM 7491</strain>
    </source>
</reference>
<dbReference type="RefSeq" id="WP_380797911.1">
    <property type="nucleotide sequence ID" value="NZ_JBHRVU010000005.1"/>
</dbReference>
<accession>A0ABV7NIB0</accession>
<name>A0ABV7NIB0_9SPHN</name>
<comment type="caution">
    <text evidence="1">The sequence shown here is derived from an EMBL/GenBank/DDBJ whole genome shotgun (WGS) entry which is preliminary data.</text>
</comment>
<sequence>MMATLARTEDIEDSARQAPALIRYLDEGDFVTRRYVSQGVEINTGTYSDHRMLVRDGMPIRDHFEFDTHGFMLADIAARSAISSTRRRSIASICANARRRYRRSPLRPACRRAGG</sequence>
<evidence type="ECO:0000313" key="2">
    <source>
        <dbReference type="Proteomes" id="UP001595681"/>
    </source>
</evidence>